<feature type="region of interest" description="Disordered" evidence="3">
    <location>
        <begin position="128"/>
        <end position="153"/>
    </location>
</feature>
<sequence length="210" mass="21976">MYNAKHRVATPATKVRRTFMTAVVGGATLIGGMAAGAPQAQAAGGGVWDRVAACESGGNWKTSTGNGYHGGLQFSKGSWRAAGGSRYASMPHHATKSQQIAAAKNLLRMQGPGAWPVCSRKAGLTRANGMSGGGSVAASRSTKRVAKKHTSNHVGLSRAEVRKLQRKVGARVDGVVGPETVRKTERYLGLRITHKRHLSGAALRGANRLV</sequence>
<dbReference type="RefSeq" id="WP_009482186.1">
    <property type="nucleotide sequence ID" value="NZ_BAFE01000051.1"/>
</dbReference>
<dbReference type="SUPFAM" id="SSF53955">
    <property type="entry name" value="Lysozyme-like"/>
    <property type="match status" value="1"/>
</dbReference>
<dbReference type="GO" id="GO:0016787">
    <property type="term" value="F:hydrolase activity"/>
    <property type="evidence" value="ECO:0007669"/>
    <property type="project" value="UniProtKB-KW"/>
</dbReference>
<dbReference type="InterPro" id="IPR006311">
    <property type="entry name" value="TAT_signal"/>
</dbReference>
<dbReference type="Pfam" id="PF06737">
    <property type="entry name" value="Transglycosylas"/>
    <property type="match status" value="1"/>
</dbReference>
<evidence type="ECO:0000259" key="5">
    <source>
        <dbReference type="Pfam" id="PF06737"/>
    </source>
</evidence>
<evidence type="ECO:0000313" key="6">
    <source>
        <dbReference type="EMBL" id="GAB48288.1"/>
    </source>
</evidence>
<name>H5URD0_9MICO</name>
<dbReference type="InterPro" id="IPR023346">
    <property type="entry name" value="Lysozyme-like_dom_sf"/>
</dbReference>
<dbReference type="InterPro" id="IPR036366">
    <property type="entry name" value="PGBDSf"/>
</dbReference>
<dbReference type="CDD" id="cd13925">
    <property type="entry name" value="RPF"/>
    <property type="match status" value="1"/>
</dbReference>
<evidence type="ECO:0000256" key="1">
    <source>
        <dbReference type="ARBA" id="ARBA00010830"/>
    </source>
</evidence>
<feature type="compositionally biased region" description="Basic residues" evidence="3">
    <location>
        <begin position="141"/>
        <end position="151"/>
    </location>
</feature>
<reference evidence="6 7" key="1">
    <citation type="submission" date="2012-02" db="EMBL/GenBank/DDBJ databases">
        <title>Whole genome shotgun sequence of Mobilicoccus pelagius NBRC 104925.</title>
        <authorList>
            <person name="Yoshida Y."/>
            <person name="Hosoyama A."/>
            <person name="Tsuchikane K."/>
            <person name="Katsumata H."/>
            <person name="Yamazaki S."/>
            <person name="Fujita N."/>
        </authorList>
    </citation>
    <scope>NUCLEOTIDE SEQUENCE [LARGE SCALE GENOMIC DNA]</scope>
    <source>
        <strain evidence="6 7">NBRC 104925</strain>
    </source>
</reference>
<feature type="chain" id="PRO_5003599154" description="Resuscitation-promoting factor core lysozyme-like domain-containing protein" evidence="4">
    <location>
        <begin position="43"/>
        <end position="210"/>
    </location>
</feature>
<dbReference type="PROSITE" id="PS51318">
    <property type="entry name" value="TAT"/>
    <property type="match status" value="1"/>
</dbReference>
<dbReference type="InterPro" id="IPR010618">
    <property type="entry name" value="RPF"/>
</dbReference>
<keyword evidence="4" id="KW-0732">Signal</keyword>
<evidence type="ECO:0000256" key="3">
    <source>
        <dbReference type="SAM" id="MobiDB-lite"/>
    </source>
</evidence>
<evidence type="ECO:0000256" key="2">
    <source>
        <dbReference type="ARBA" id="ARBA00022801"/>
    </source>
</evidence>
<dbReference type="OrthoDB" id="1404170at2"/>
<organism evidence="6 7">
    <name type="scientific">Mobilicoccus pelagius NBRC 104925</name>
    <dbReference type="NCBI Taxonomy" id="1089455"/>
    <lineage>
        <taxon>Bacteria</taxon>
        <taxon>Bacillati</taxon>
        <taxon>Actinomycetota</taxon>
        <taxon>Actinomycetes</taxon>
        <taxon>Micrococcales</taxon>
        <taxon>Dermatophilaceae</taxon>
        <taxon>Mobilicoccus</taxon>
    </lineage>
</organism>
<proteinExistence type="inferred from homology"/>
<dbReference type="STRING" id="1089455.MOPEL_071_00020"/>
<dbReference type="AlphaFoldDB" id="H5URD0"/>
<evidence type="ECO:0000256" key="4">
    <source>
        <dbReference type="SAM" id="SignalP"/>
    </source>
</evidence>
<gene>
    <name evidence="6" type="ORF">MOPEL_071_00020</name>
</gene>
<comment type="caution">
    <text evidence="6">The sequence shown here is derived from an EMBL/GenBank/DDBJ whole genome shotgun (WGS) entry which is preliminary data.</text>
</comment>
<feature type="signal peptide" evidence="4">
    <location>
        <begin position="1"/>
        <end position="42"/>
    </location>
</feature>
<dbReference type="Proteomes" id="UP000004367">
    <property type="component" value="Unassembled WGS sequence"/>
</dbReference>
<keyword evidence="7" id="KW-1185">Reference proteome</keyword>
<dbReference type="eggNOG" id="COG1388">
    <property type="taxonomic scope" value="Bacteria"/>
</dbReference>
<dbReference type="Gene3D" id="1.10.530.10">
    <property type="match status" value="1"/>
</dbReference>
<accession>H5URD0</accession>
<feature type="domain" description="Resuscitation-promoting factor core lysozyme-like" evidence="5">
    <location>
        <begin position="47"/>
        <end position="118"/>
    </location>
</feature>
<evidence type="ECO:0000313" key="7">
    <source>
        <dbReference type="Proteomes" id="UP000004367"/>
    </source>
</evidence>
<protein>
    <recommendedName>
        <fullName evidence="5">Resuscitation-promoting factor core lysozyme-like domain-containing protein</fullName>
    </recommendedName>
</protein>
<dbReference type="Gene3D" id="1.10.101.10">
    <property type="entry name" value="PGBD-like superfamily/PGBD"/>
    <property type="match status" value="1"/>
</dbReference>
<comment type="similarity">
    <text evidence="1">Belongs to the transglycosylase family. Rpf subfamily.</text>
</comment>
<dbReference type="EMBL" id="BAFE01000051">
    <property type="protein sequence ID" value="GAB48288.1"/>
    <property type="molecule type" value="Genomic_DNA"/>
</dbReference>
<keyword evidence="2" id="KW-0378">Hydrolase</keyword>